<dbReference type="InterPro" id="IPR051458">
    <property type="entry name" value="Cyt/Met_Dipeptidase"/>
</dbReference>
<keyword evidence="1" id="KW-0645">Protease</keyword>
<name>A0A2G0CIR5_9BACT</name>
<proteinExistence type="predicted"/>
<gene>
    <name evidence="5" type="ORF">CGL56_02165</name>
</gene>
<dbReference type="InterPro" id="IPR002933">
    <property type="entry name" value="Peptidase_M20"/>
</dbReference>
<sequence length="502" mass="55429">MRYPLTLLLLCWLCTRVPAQDGLYERTLASLPDYEAFLAIPNDARIEGQLEGNLQWLEREFSRRGFATQRLPNAGIDLFLATFPAESAAAETVLFYGHVDGQSVDSSRWVLAPPYTPTYGRTRFDADGSVRYEKAALPARPDTSDVRLFARSSSDAKAPIMMFLVAWDELMARGERPGYTVKFVIDPMEETSSPDLPGAVETHRQALAADHLVILDGPVHLVNQPTLVGGARGIATAEITVYGPKLPQHSGHYGNYAPNPALRLAQLLATMKDQRGRVTIPGFYDGIELDAATREMMATVPDDPAEIREKIGFSEPDGVGKNLQEALQYPSLNIRGMASGWVGDKARTIIPASAIAELDLRLVKESDGDRLLELVRVHLENQGFHLIPADREPTDEERLAYPRLARMQGQTSYGAFRTDLDGPTGRWLRRALEDTFGTPPVLIRTMGGSVPIAPFVNTLDVPAVVLPLVNPDNNQHSPNENIRLSNYFRGVESLYGVLRTDL</sequence>
<feature type="domain" description="Peptidase M20 dimerisation" evidence="4">
    <location>
        <begin position="230"/>
        <end position="382"/>
    </location>
</feature>
<keyword evidence="6" id="KW-1185">Reference proteome</keyword>
<evidence type="ECO:0000259" key="4">
    <source>
        <dbReference type="Pfam" id="PF07687"/>
    </source>
</evidence>
<dbReference type="EMBL" id="PDLO01000001">
    <property type="protein sequence ID" value="PHK99872.1"/>
    <property type="molecule type" value="Genomic_DNA"/>
</dbReference>
<dbReference type="InterPro" id="IPR011650">
    <property type="entry name" value="Peptidase_M20_dimer"/>
</dbReference>
<evidence type="ECO:0000313" key="6">
    <source>
        <dbReference type="Proteomes" id="UP000226437"/>
    </source>
</evidence>
<keyword evidence="2" id="KW-0479">Metal-binding</keyword>
<accession>A0A2G0CIR5</accession>
<keyword evidence="3" id="KW-0378">Hydrolase</keyword>
<dbReference type="Gene3D" id="3.40.630.10">
    <property type="entry name" value="Zn peptidases"/>
    <property type="match status" value="1"/>
</dbReference>
<dbReference type="InterPro" id="IPR001261">
    <property type="entry name" value="ArgE/DapE_CS"/>
</dbReference>
<dbReference type="GO" id="GO:0006508">
    <property type="term" value="P:proteolysis"/>
    <property type="evidence" value="ECO:0007669"/>
    <property type="project" value="UniProtKB-KW"/>
</dbReference>
<dbReference type="OrthoDB" id="9761532at2"/>
<reference evidence="5 6" key="1">
    <citation type="submission" date="2017-10" db="EMBL/GenBank/DDBJ databases">
        <title>The draft genome sequence of Lewinella marina KCTC 32374.</title>
        <authorList>
            <person name="Wang K."/>
        </authorList>
    </citation>
    <scope>NUCLEOTIDE SEQUENCE [LARGE SCALE GENOMIC DNA]</scope>
    <source>
        <strain evidence="5 6">MKG-38</strain>
    </source>
</reference>
<protein>
    <submittedName>
        <fullName evidence="5">Acetylornithine deacetylase</fullName>
    </submittedName>
</protein>
<comment type="caution">
    <text evidence="5">The sequence shown here is derived from an EMBL/GenBank/DDBJ whole genome shotgun (WGS) entry which is preliminary data.</text>
</comment>
<dbReference type="GO" id="GO:0046872">
    <property type="term" value="F:metal ion binding"/>
    <property type="evidence" value="ECO:0007669"/>
    <property type="project" value="UniProtKB-KW"/>
</dbReference>
<dbReference type="AlphaFoldDB" id="A0A2G0CIR5"/>
<evidence type="ECO:0000256" key="3">
    <source>
        <dbReference type="ARBA" id="ARBA00022801"/>
    </source>
</evidence>
<dbReference type="Proteomes" id="UP000226437">
    <property type="component" value="Unassembled WGS sequence"/>
</dbReference>
<dbReference type="Pfam" id="PF07687">
    <property type="entry name" value="M20_dimer"/>
    <property type="match status" value="1"/>
</dbReference>
<evidence type="ECO:0000256" key="2">
    <source>
        <dbReference type="ARBA" id="ARBA00022723"/>
    </source>
</evidence>
<organism evidence="5 6">
    <name type="scientific">Neolewinella marina</name>
    <dbReference type="NCBI Taxonomy" id="438751"/>
    <lineage>
        <taxon>Bacteria</taxon>
        <taxon>Pseudomonadati</taxon>
        <taxon>Bacteroidota</taxon>
        <taxon>Saprospiria</taxon>
        <taxon>Saprospirales</taxon>
        <taxon>Lewinellaceae</taxon>
        <taxon>Neolewinella</taxon>
    </lineage>
</organism>
<evidence type="ECO:0000256" key="1">
    <source>
        <dbReference type="ARBA" id="ARBA00022670"/>
    </source>
</evidence>
<dbReference type="Pfam" id="PF01546">
    <property type="entry name" value="Peptidase_M20"/>
    <property type="match status" value="1"/>
</dbReference>
<dbReference type="RefSeq" id="WP_099104851.1">
    <property type="nucleotide sequence ID" value="NZ_JAATJF010000001.1"/>
</dbReference>
<evidence type="ECO:0000313" key="5">
    <source>
        <dbReference type="EMBL" id="PHK99872.1"/>
    </source>
</evidence>
<dbReference type="Gene3D" id="3.30.70.360">
    <property type="match status" value="1"/>
</dbReference>
<dbReference type="PROSITE" id="PS00759">
    <property type="entry name" value="ARGE_DAPE_CPG2_2"/>
    <property type="match status" value="1"/>
</dbReference>
<dbReference type="PANTHER" id="PTHR43270">
    <property type="entry name" value="BETA-ALA-HIS DIPEPTIDASE"/>
    <property type="match status" value="1"/>
</dbReference>
<dbReference type="SUPFAM" id="SSF53187">
    <property type="entry name" value="Zn-dependent exopeptidases"/>
    <property type="match status" value="1"/>
</dbReference>
<dbReference type="GO" id="GO:0008233">
    <property type="term" value="F:peptidase activity"/>
    <property type="evidence" value="ECO:0007669"/>
    <property type="project" value="UniProtKB-KW"/>
</dbReference>
<dbReference type="PANTHER" id="PTHR43270:SF8">
    <property type="entry name" value="DI- AND TRIPEPTIDASE DUG2-RELATED"/>
    <property type="match status" value="1"/>
</dbReference>